<evidence type="ECO:0000256" key="2">
    <source>
        <dbReference type="ARBA" id="ARBA00009677"/>
    </source>
</evidence>
<dbReference type="PANTHER" id="PTHR30435">
    <property type="entry name" value="FLAGELLAR PROTEIN"/>
    <property type="match status" value="1"/>
</dbReference>
<organism evidence="8">
    <name type="scientific">uncultured Solirubrobacteraceae bacterium</name>
    <dbReference type="NCBI Taxonomy" id="1162706"/>
    <lineage>
        <taxon>Bacteria</taxon>
        <taxon>Bacillati</taxon>
        <taxon>Actinomycetota</taxon>
        <taxon>Thermoleophilia</taxon>
        <taxon>Solirubrobacterales</taxon>
        <taxon>Solirubrobacteraceae</taxon>
        <taxon>environmental samples</taxon>
    </lineage>
</organism>
<dbReference type="InterPro" id="IPR006300">
    <property type="entry name" value="FlgB"/>
</dbReference>
<dbReference type="GO" id="GO:0030694">
    <property type="term" value="C:bacterial-type flagellum basal body, rod"/>
    <property type="evidence" value="ECO:0007669"/>
    <property type="project" value="InterPro"/>
</dbReference>
<sequence>MLFDATHFALERALQGSSMRHAALSENIANVNTVGYRRKDVDFHSALQAAMPGGKSAIGSVPFATNVDDAAPVRADGNSVDMDTENAALAQNALEYEALTQVLRARDEIIRTALG</sequence>
<proteinExistence type="inferred from homology"/>
<feature type="domain" description="Flagellar basal body rod protein N-terminal" evidence="7">
    <location>
        <begin position="12"/>
        <end position="37"/>
    </location>
</feature>
<dbReference type="PIRSF" id="PIRSF002889">
    <property type="entry name" value="Rod_FlgB"/>
    <property type="match status" value="1"/>
</dbReference>
<evidence type="ECO:0000259" key="7">
    <source>
        <dbReference type="Pfam" id="PF00460"/>
    </source>
</evidence>
<keyword evidence="4 6" id="KW-0975">Bacterial flagellum</keyword>
<evidence type="ECO:0000256" key="5">
    <source>
        <dbReference type="ARBA" id="ARBA00024934"/>
    </source>
</evidence>
<evidence type="ECO:0000256" key="3">
    <source>
        <dbReference type="ARBA" id="ARBA00014376"/>
    </source>
</evidence>
<comment type="subcellular location">
    <subcellularLocation>
        <location evidence="1 6">Bacterial flagellum basal body</location>
    </subcellularLocation>
</comment>
<dbReference type="InterPro" id="IPR019776">
    <property type="entry name" value="Flagellar_basal_body_rod_CS"/>
</dbReference>
<comment type="similarity">
    <text evidence="2 6">Belongs to the flagella basal body rod proteins family.</text>
</comment>
<gene>
    <name evidence="8" type="ORF">AVDCRST_MAG85-1111</name>
</gene>
<dbReference type="NCBIfam" id="TIGR01396">
    <property type="entry name" value="FlgB"/>
    <property type="match status" value="1"/>
</dbReference>
<keyword evidence="8" id="KW-0969">Cilium</keyword>
<comment type="subunit">
    <text evidence="6">The basal body constitutes a major portion of the flagellar organelle and consists of a number of rings mounted on a central rod.</text>
</comment>
<keyword evidence="8" id="KW-0966">Cell projection</keyword>
<evidence type="ECO:0000313" key="8">
    <source>
        <dbReference type="EMBL" id="CAA9488847.1"/>
    </source>
</evidence>
<dbReference type="InterPro" id="IPR001444">
    <property type="entry name" value="Flag_bb_rod_N"/>
</dbReference>
<protein>
    <recommendedName>
        <fullName evidence="3 6">Flagellar basal body rod protein FlgB</fullName>
    </recommendedName>
</protein>
<dbReference type="EMBL" id="CADCVT010000121">
    <property type="protein sequence ID" value="CAA9488847.1"/>
    <property type="molecule type" value="Genomic_DNA"/>
</dbReference>
<dbReference type="PANTHER" id="PTHR30435:SF12">
    <property type="entry name" value="FLAGELLAR BASAL BODY ROD PROTEIN FLGB"/>
    <property type="match status" value="1"/>
</dbReference>
<evidence type="ECO:0000256" key="1">
    <source>
        <dbReference type="ARBA" id="ARBA00004117"/>
    </source>
</evidence>
<dbReference type="Pfam" id="PF00460">
    <property type="entry name" value="Flg_bb_rod"/>
    <property type="match status" value="1"/>
</dbReference>
<dbReference type="AlphaFoldDB" id="A0A6J4S9S8"/>
<reference evidence="8" key="1">
    <citation type="submission" date="2020-02" db="EMBL/GenBank/DDBJ databases">
        <authorList>
            <person name="Meier V. D."/>
        </authorList>
    </citation>
    <scope>NUCLEOTIDE SEQUENCE</scope>
    <source>
        <strain evidence="8">AVDCRST_MAG85</strain>
    </source>
</reference>
<keyword evidence="8" id="KW-0282">Flagellum</keyword>
<evidence type="ECO:0000256" key="4">
    <source>
        <dbReference type="ARBA" id="ARBA00023143"/>
    </source>
</evidence>
<evidence type="ECO:0000256" key="6">
    <source>
        <dbReference type="PIRNR" id="PIRNR002889"/>
    </source>
</evidence>
<dbReference type="PROSITE" id="PS00588">
    <property type="entry name" value="FLAGELLA_BB_ROD"/>
    <property type="match status" value="1"/>
</dbReference>
<dbReference type="GO" id="GO:0071978">
    <property type="term" value="P:bacterial-type flagellum-dependent swarming motility"/>
    <property type="evidence" value="ECO:0007669"/>
    <property type="project" value="TreeGrafter"/>
</dbReference>
<comment type="function">
    <text evidence="5 6">Structural component of flagellum, the bacterial motility apparatus. Part of the rod structure of flagellar basal body.</text>
</comment>
<accession>A0A6J4S9S8</accession>
<name>A0A6J4S9S8_9ACTN</name>